<dbReference type="SUPFAM" id="SSF57850">
    <property type="entry name" value="RING/U-box"/>
    <property type="match status" value="1"/>
</dbReference>
<dbReference type="InterPro" id="IPR001841">
    <property type="entry name" value="Znf_RING"/>
</dbReference>
<dbReference type="Gene3D" id="3.30.505.10">
    <property type="entry name" value="SH2 domain"/>
    <property type="match status" value="1"/>
</dbReference>
<feature type="domain" description="RING-type" evidence="7">
    <location>
        <begin position="207"/>
        <end position="247"/>
    </location>
</feature>
<accession>A0A914VAW1</accession>
<dbReference type="Proteomes" id="UP000887566">
    <property type="component" value="Unplaced"/>
</dbReference>
<organism evidence="8 9">
    <name type="scientific">Plectus sambesii</name>
    <dbReference type="NCBI Taxonomy" id="2011161"/>
    <lineage>
        <taxon>Eukaryota</taxon>
        <taxon>Metazoa</taxon>
        <taxon>Ecdysozoa</taxon>
        <taxon>Nematoda</taxon>
        <taxon>Chromadorea</taxon>
        <taxon>Plectida</taxon>
        <taxon>Plectina</taxon>
        <taxon>Plectoidea</taxon>
        <taxon>Plectidae</taxon>
        <taxon>Plectus</taxon>
    </lineage>
</organism>
<dbReference type="GO" id="GO:0008270">
    <property type="term" value="F:zinc ion binding"/>
    <property type="evidence" value="ECO:0007669"/>
    <property type="project" value="UniProtKB-KW"/>
</dbReference>
<protein>
    <submittedName>
        <fullName evidence="9">Uncharacterized protein</fullName>
    </submittedName>
</protein>
<dbReference type="PROSITE" id="PS50001">
    <property type="entry name" value="SH2"/>
    <property type="match status" value="1"/>
</dbReference>
<name>A0A914VAW1_9BILA</name>
<evidence type="ECO:0000259" key="6">
    <source>
        <dbReference type="PROSITE" id="PS50001"/>
    </source>
</evidence>
<dbReference type="SUPFAM" id="SSF55550">
    <property type="entry name" value="SH2 domain"/>
    <property type="match status" value="1"/>
</dbReference>
<dbReference type="InterPro" id="IPR000980">
    <property type="entry name" value="SH2"/>
</dbReference>
<proteinExistence type="predicted"/>
<dbReference type="AlphaFoldDB" id="A0A914VAW1"/>
<dbReference type="InterPro" id="IPR051184">
    <property type="entry name" value="Tyrosine-phos_adapter"/>
</dbReference>
<keyword evidence="2" id="KW-0862">Zinc</keyword>
<keyword evidence="1 4" id="KW-0479">Metal-binding</keyword>
<dbReference type="PANTHER" id="PTHR19969">
    <property type="entry name" value="SH2-SH3 ADAPTOR PROTEIN-RELATED"/>
    <property type="match status" value="1"/>
</dbReference>
<dbReference type="Gene3D" id="3.30.40.10">
    <property type="entry name" value="Zinc/RING finger domain, C3HC4 (zinc finger)"/>
    <property type="match status" value="1"/>
</dbReference>
<reference evidence="9" key="1">
    <citation type="submission" date="2022-11" db="UniProtKB">
        <authorList>
            <consortium name="WormBaseParasite"/>
        </authorList>
    </citation>
    <scope>IDENTIFICATION</scope>
</reference>
<feature type="domain" description="SH2" evidence="6">
    <location>
        <begin position="42"/>
        <end position="145"/>
    </location>
</feature>
<dbReference type="Pfam" id="PF00017">
    <property type="entry name" value="SH2"/>
    <property type="match status" value="1"/>
</dbReference>
<evidence type="ECO:0000313" key="8">
    <source>
        <dbReference type="Proteomes" id="UP000887566"/>
    </source>
</evidence>
<dbReference type="PANTHER" id="PTHR19969:SF5">
    <property type="entry name" value="CRK-LIKE PROTEIN"/>
    <property type="match status" value="1"/>
</dbReference>
<dbReference type="InterPro" id="IPR036860">
    <property type="entry name" value="SH2_dom_sf"/>
</dbReference>
<evidence type="ECO:0000256" key="4">
    <source>
        <dbReference type="PROSITE-ProRule" id="PRU00175"/>
    </source>
</evidence>
<keyword evidence="8" id="KW-1185">Reference proteome</keyword>
<evidence type="ECO:0000256" key="5">
    <source>
        <dbReference type="PROSITE-ProRule" id="PRU00191"/>
    </source>
</evidence>
<dbReference type="GO" id="GO:0007167">
    <property type="term" value="P:enzyme-linked receptor protein signaling pathway"/>
    <property type="evidence" value="ECO:0007669"/>
    <property type="project" value="TreeGrafter"/>
</dbReference>
<keyword evidence="1 4" id="KW-0863">Zinc-finger</keyword>
<evidence type="ECO:0000256" key="2">
    <source>
        <dbReference type="ARBA" id="ARBA00022833"/>
    </source>
</evidence>
<dbReference type="WBParaSite" id="PSAMB.scaffold1755size52773.g14780.t1">
    <property type="protein sequence ID" value="PSAMB.scaffold1755size52773.g14780.t1"/>
    <property type="gene ID" value="PSAMB.scaffold1755size52773.g14780"/>
</dbReference>
<evidence type="ECO:0000256" key="1">
    <source>
        <dbReference type="ARBA" id="ARBA00022771"/>
    </source>
</evidence>
<dbReference type="PROSITE" id="PS50089">
    <property type="entry name" value="ZF_RING_2"/>
    <property type="match status" value="1"/>
</dbReference>
<evidence type="ECO:0000259" key="7">
    <source>
        <dbReference type="PROSITE" id="PS50089"/>
    </source>
</evidence>
<dbReference type="GO" id="GO:0016477">
    <property type="term" value="P:cell migration"/>
    <property type="evidence" value="ECO:0007669"/>
    <property type="project" value="TreeGrafter"/>
</dbReference>
<dbReference type="GO" id="GO:0030971">
    <property type="term" value="F:receptor tyrosine kinase binding"/>
    <property type="evidence" value="ECO:0007669"/>
    <property type="project" value="TreeGrafter"/>
</dbReference>
<dbReference type="GO" id="GO:0035591">
    <property type="term" value="F:signaling adaptor activity"/>
    <property type="evidence" value="ECO:0007669"/>
    <property type="project" value="TreeGrafter"/>
</dbReference>
<evidence type="ECO:0000256" key="3">
    <source>
        <dbReference type="ARBA" id="ARBA00022999"/>
    </source>
</evidence>
<keyword evidence="3 5" id="KW-0727">SH2 domain</keyword>
<dbReference type="InterPro" id="IPR013083">
    <property type="entry name" value="Znf_RING/FYVE/PHD"/>
</dbReference>
<sequence length="271" mass="30397">MAPINEDREVQWGAVFRRNSGNCVWISMDELTPRHFVNIHECYAGRITRSLAEVLVLQSHLPSGSFLIRESLSDMSGKFYALTVKDEDGCLGGKAKHYRIERNDINAEFTIIVKPFGIKFKSLEKLIQHFSCYTGLLCCMLTHPALRNTLVLPTEPPKRVQNWLQNGGSNYKQLIEAPKTNNGKEVTLAIETAVETVRAPLREALSCTICCEVSREPTLCVTCGQVVGCFSCVLTALEHDERCPLCRAAWSRSRLAGFIKSRMNFENVLGL</sequence>
<dbReference type="GO" id="GO:0005737">
    <property type="term" value="C:cytoplasm"/>
    <property type="evidence" value="ECO:0007669"/>
    <property type="project" value="TreeGrafter"/>
</dbReference>
<dbReference type="SMART" id="SM00252">
    <property type="entry name" value="SH2"/>
    <property type="match status" value="1"/>
</dbReference>
<evidence type="ECO:0000313" key="9">
    <source>
        <dbReference type="WBParaSite" id="PSAMB.scaffold1755size52773.g14780.t1"/>
    </source>
</evidence>
<dbReference type="PRINTS" id="PR00401">
    <property type="entry name" value="SH2DOMAIN"/>
</dbReference>